<dbReference type="EMBL" id="CP138203">
    <property type="protein sequence ID" value="WPC74564.1"/>
    <property type="molecule type" value="Genomic_DNA"/>
</dbReference>
<dbReference type="PRINTS" id="PR00111">
    <property type="entry name" value="ABHYDROLASE"/>
</dbReference>
<keyword evidence="2" id="KW-0378">Hydrolase</keyword>
<dbReference type="GO" id="GO:0016787">
    <property type="term" value="F:hydrolase activity"/>
    <property type="evidence" value="ECO:0007669"/>
    <property type="project" value="UniProtKB-KW"/>
</dbReference>
<organism evidence="2 3">
    <name type="scientific">Vibrio porteresiae DSM 19223</name>
    <dbReference type="NCBI Taxonomy" id="1123496"/>
    <lineage>
        <taxon>Bacteria</taxon>
        <taxon>Pseudomonadati</taxon>
        <taxon>Pseudomonadota</taxon>
        <taxon>Gammaproteobacteria</taxon>
        <taxon>Vibrionales</taxon>
        <taxon>Vibrionaceae</taxon>
        <taxon>Vibrio</taxon>
    </lineage>
</organism>
<sequence length="272" mass="30121">MNALMIDGNTMNYLDQGEGEVLVFGHSYLWDSEMWAPQVAVLSQHYRCIVPDFWAHGQSDAAPAPMRSLQDYARHVLALMDHLSIERFSIIGLSVGGMWGAELALLAPQRVQSLVLMDTFLGLEPQVTHQKYFAMLETIEQLKMIPPAIVEAVVPLFFSSQVMTKAPHLAQQFATHLSELTGDKAVEIARVGKMVFGRRDVMEEAGKLVLPVLIAVGAEDKPRPALESYLMTDEISGSQLVLIPDAGHISNLEQPEFVTEMLQAFLQGVYAN</sequence>
<protein>
    <submittedName>
        <fullName evidence="2">Alpha/beta hydrolase</fullName>
    </submittedName>
</protein>
<dbReference type="Gene3D" id="3.40.50.1820">
    <property type="entry name" value="alpha/beta hydrolase"/>
    <property type="match status" value="1"/>
</dbReference>
<dbReference type="PANTHER" id="PTHR43798:SF29">
    <property type="entry name" value="AB HYDROLASE-1 DOMAIN-CONTAINING PROTEIN"/>
    <property type="match status" value="1"/>
</dbReference>
<dbReference type="RefSeq" id="WP_261894815.1">
    <property type="nucleotide sequence ID" value="NZ_AP024895.1"/>
</dbReference>
<evidence type="ECO:0000313" key="3">
    <source>
        <dbReference type="Proteomes" id="UP001304071"/>
    </source>
</evidence>
<evidence type="ECO:0000313" key="2">
    <source>
        <dbReference type="EMBL" id="WPC74564.1"/>
    </source>
</evidence>
<dbReference type="PRINTS" id="PR00412">
    <property type="entry name" value="EPOXHYDRLASE"/>
</dbReference>
<keyword evidence="3" id="KW-1185">Reference proteome</keyword>
<dbReference type="InterPro" id="IPR050266">
    <property type="entry name" value="AB_hydrolase_sf"/>
</dbReference>
<reference evidence="2 3" key="1">
    <citation type="submission" date="2023-11" db="EMBL/GenBank/DDBJ databases">
        <title>Plant-associative lifestyle of Vibrio porteresiae and its evolutionary dynamics.</title>
        <authorList>
            <person name="Rameshkumar N."/>
            <person name="Kirti K."/>
        </authorList>
    </citation>
    <scope>NUCLEOTIDE SEQUENCE [LARGE SCALE GENOMIC DNA]</scope>
    <source>
        <strain evidence="2 3">MSSRF30</strain>
    </source>
</reference>
<dbReference type="Pfam" id="PF00561">
    <property type="entry name" value="Abhydrolase_1"/>
    <property type="match status" value="1"/>
</dbReference>
<feature type="domain" description="AB hydrolase-1" evidence="1">
    <location>
        <begin position="21"/>
        <end position="254"/>
    </location>
</feature>
<accession>A0ABZ0QDM4</accession>
<proteinExistence type="predicted"/>
<gene>
    <name evidence="2" type="ORF">R8Z52_04880</name>
</gene>
<name>A0ABZ0QDM4_9VIBR</name>
<dbReference type="InterPro" id="IPR029058">
    <property type="entry name" value="AB_hydrolase_fold"/>
</dbReference>
<dbReference type="PANTHER" id="PTHR43798">
    <property type="entry name" value="MONOACYLGLYCEROL LIPASE"/>
    <property type="match status" value="1"/>
</dbReference>
<dbReference type="InterPro" id="IPR000073">
    <property type="entry name" value="AB_hydrolase_1"/>
</dbReference>
<dbReference type="InterPro" id="IPR000639">
    <property type="entry name" value="Epox_hydrolase-like"/>
</dbReference>
<dbReference type="SUPFAM" id="SSF53474">
    <property type="entry name" value="alpha/beta-Hydrolases"/>
    <property type="match status" value="1"/>
</dbReference>
<dbReference type="Proteomes" id="UP001304071">
    <property type="component" value="Chromosome 1"/>
</dbReference>
<evidence type="ECO:0000259" key="1">
    <source>
        <dbReference type="Pfam" id="PF00561"/>
    </source>
</evidence>